<dbReference type="Pfam" id="PF12819">
    <property type="entry name" value="Malectin_like"/>
    <property type="match status" value="1"/>
</dbReference>
<keyword evidence="3 8" id="KW-0812">Transmembrane</keyword>
<evidence type="ECO:0000256" key="9">
    <source>
        <dbReference type="SAM" id="SignalP"/>
    </source>
</evidence>
<accession>A0A6P9DWQ4</accession>
<name>A0A6P9DWQ4_JUGRE</name>
<dbReference type="Gene3D" id="2.60.120.430">
    <property type="entry name" value="Galactose-binding lectin"/>
    <property type="match status" value="1"/>
</dbReference>
<dbReference type="Pfam" id="PF00560">
    <property type="entry name" value="LRR_1"/>
    <property type="match status" value="1"/>
</dbReference>
<dbReference type="OrthoDB" id="2017114at2759"/>
<dbReference type="PANTHER" id="PTHR45631:SF190">
    <property type="entry name" value="PROTEIN KINASE DOMAIN-CONTAINING PROTEIN"/>
    <property type="match status" value="1"/>
</dbReference>
<feature type="domain" description="Malectin-like" evidence="10">
    <location>
        <begin position="37"/>
        <end position="362"/>
    </location>
</feature>
<reference evidence="12" key="1">
    <citation type="submission" date="2025-08" db="UniProtKB">
        <authorList>
            <consortium name="RefSeq"/>
        </authorList>
    </citation>
    <scope>IDENTIFICATION</scope>
    <source>
        <tissue evidence="12">Leaves</tissue>
    </source>
</reference>
<keyword evidence="5" id="KW-0677">Repeat</keyword>
<evidence type="ECO:0000256" key="4">
    <source>
        <dbReference type="ARBA" id="ARBA00022729"/>
    </source>
</evidence>
<keyword evidence="4 9" id="KW-0732">Signal</keyword>
<evidence type="ECO:0000256" key="6">
    <source>
        <dbReference type="ARBA" id="ARBA00022989"/>
    </source>
</evidence>
<protein>
    <submittedName>
        <fullName evidence="12">Leucine-rich repeat receptor-like protein kinase At2g19210</fullName>
    </submittedName>
</protein>
<keyword evidence="2" id="KW-0433">Leucine-rich repeat</keyword>
<evidence type="ECO:0000256" key="8">
    <source>
        <dbReference type="SAM" id="Phobius"/>
    </source>
</evidence>
<feature type="chain" id="PRO_5027833395" evidence="9">
    <location>
        <begin position="28"/>
        <end position="570"/>
    </location>
</feature>
<evidence type="ECO:0000259" key="10">
    <source>
        <dbReference type="Pfam" id="PF12819"/>
    </source>
</evidence>
<dbReference type="SUPFAM" id="SSF52058">
    <property type="entry name" value="L domain-like"/>
    <property type="match status" value="1"/>
</dbReference>
<dbReference type="RefSeq" id="XP_035539689.1">
    <property type="nucleotide sequence ID" value="XM_035683796.1"/>
</dbReference>
<keyword evidence="11" id="KW-1185">Reference proteome</keyword>
<evidence type="ECO:0000256" key="1">
    <source>
        <dbReference type="ARBA" id="ARBA00004167"/>
    </source>
</evidence>
<comment type="subcellular location">
    <subcellularLocation>
        <location evidence="1">Membrane</location>
        <topology evidence="1">Single-pass membrane protein</topology>
    </subcellularLocation>
</comment>
<dbReference type="InterPro" id="IPR032675">
    <property type="entry name" value="LRR_dom_sf"/>
</dbReference>
<feature type="transmembrane region" description="Helical" evidence="8">
    <location>
        <begin position="512"/>
        <end position="539"/>
    </location>
</feature>
<dbReference type="InterPro" id="IPR001611">
    <property type="entry name" value="Leu-rich_rpt"/>
</dbReference>
<dbReference type="Proteomes" id="UP000235220">
    <property type="component" value="Chromosome 12"/>
</dbReference>
<organism evidence="11 12">
    <name type="scientific">Juglans regia</name>
    <name type="common">English walnut</name>
    <dbReference type="NCBI Taxonomy" id="51240"/>
    <lineage>
        <taxon>Eukaryota</taxon>
        <taxon>Viridiplantae</taxon>
        <taxon>Streptophyta</taxon>
        <taxon>Embryophyta</taxon>
        <taxon>Tracheophyta</taxon>
        <taxon>Spermatophyta</taxon>
        <taxon>Magnoliopsida</taxon>
        <taxon>eudicotyledons</taxon>
        <taxon>Gunneridae</taxon>
        <taxon>Pentapetalae</taxon>
        <taxon>rosids</taxon>
        <taxon>fabids</taxon>
        <taxon>Fagales</taxon>
        <taxon>Juglandaceae</taxon>
        <taxon>Juglans</taxon>
    </lineage>
</organism>
<dbReference type="KEGG" id="jre:109007825"/>
<proteinExistence type="predicted"/>
<gene>
    <name evidence="12" type="primary">LOC109007825</name>
</gene>
<dbReference type="AlphaFoldDB" id="A0A6P9DWQ4"/>
<evidence type="ECO:0000256" key="2">
    <source>
        <dbReference type="ARBA" id="ARBA00022614"/>
    </source>
</evidence>
<dbReference type="InterPro" id="IPR024788">
    <property type="entry name" value="Malectin-like_Carb-bd_dom"/>
</dbReference>
<evidence type="ECO:0000256" key="7">
    <source>
        <dbReference type="ARBA" id="ARBA00023136"/>
    </source>
</evidence>
<evidence type="ECO:0000313" key="12">
    <source>
        <dbReference type="RefSeq" id="XP_035539689.1"/>
    </source>
</evidence>
<keyword evidence="6 8" id="KW-1133">Transmembrane helix</keyword>
<dbReference type="Gene3D" id="3.80.10.10">
    <property type="entry name" value="Ribonuclease Inhibitor"/>
    <property type="match status" value="1"/>
</dbReference>
<dbReference type="GeneID" id="109007825"/>
<dbReference type="InParanoid" id="A0A6P9DWQ4"/>
<evidence type="ECO:0000256" key="5">
    <source>
        <dbReference type="ARBA" id="ARBA00022737"/>
    </source>
</evidence>
<dbReference type="PANTHER" id="PTHR45631">
    <property type="entry name" value="OS07G0107800 PROTEIN-RELATED"/>
    <property type="match status" value="1"/>
</dbReference>
<evidence type="ECO:0000313" key="11">
    <source>
        <dbReference type="Proteomes" id="UP000235220"/>
    </source>
</evidence>
<evidence type="ECO:0000256" key="3">
    <source>
        <dbReference type="ARBA" id="ARBA00022692"/>
    </source>
</evidence>
<dbReference type="FunFam" id="3.80.10.10:FF:000129">
    <property type="entry name" value="Leucine-rich repeat receptor-like kinase"/>
    <property type="match status" value="1"/>
</dbReference>
<dbReference type="GO" id="GO:0016020">
    <property type="term" value="C:membrane"/>
    <property type="evidence" value="ECO:0007669"/>
    <property type="project" value="UniProtKB-SubCell"/>
</dbReference>
<feature type="signal peptide" evidence="9">
    <location>
        <begin position="1"/>
        <end position="27"/>
    </location>
</feature>
<keyword evidence="7 8" id="KW-0472">Membrane</keyword>
<sequence>MGMFKDFRIFSLPGGFALTVLLVLGNAQDHQTGFISLDCGLPVYSSYSDQTTDIHYTSDASYVNTGEIMNVSPEFKTNVDVRRQLWTVRSFPDGDRNCYHIRLTAGVKYLIRGTFMYGNYDKKDELPVFDLHIGPNKWDSLKFESASAVINKEIIHIPSSNYIHVCLINKNSGTPFISALELRPLRNFTYVSESGSLALVTRTDTGATKSQTFRYKDDKFDRIWTTETFSACTSLNTSLNVNADQNDYEPPSVVMSTAASTKDANTSLDFYWDAPPNDNSGYYIYMHFAEVEELAKVKQYRAFIVTINGNFWHGPVVPDYLLDSTVSSQSALTGAGKYSVSLKRTENSTLPPIINAFEIYKVIELLQNETDQDDVDAINNTKLTYGVKRNWQGDPCFPAAYVWNGLECYSHNNTARITSLNLSSSGLNGRIIAPYISNLTMLVSLDLSNNSLIGSIPDFLSQLPSLKVLKLEKNNLKGSVPVQLIEKSKNRSLLLSVDPNLCSSASCGKKSIAVIAAVASVAGLAIIILLTAAAIFWSLKRRKRKGTPKIDAETNNQNRLLGSEIRQFTL</sequence>